<evidence type="ECO:0000256" key="11">
    <source>
        <dbReference type="ARBA" id="ARBA00023180"/>
    </source>
</evidence>
<feature type="domain" description="Plastocyanin-like" evidence="13">
    <location>
        <begin position="163"/>
        <end position="302"/>
    </location>
</feature>
<comment type="catalytic activity">
    <reaction evidence="1">
        <text>4 hydroquinone + O2 = 4 benzosemiquinone + 2 H2O</text>
        <dbReference type="Rhea" id="RHEA:11276"/>
        <dbReference type="ChEBI" id="CHEBI:15377"/>
        <dbReference type="ChEBI" id="CHEBI:15379"/>
        <dbReference type="ChEBI" id="CHEBI:17594"/>
        <dbReference type="ChEBI" id="CHEBI:17977"/>
        <dbReference type="EC" id="1.10.3.2"/>
    </reaction>
</comment>
<dbReference type="SUPFAM" id="SSF49503">
    <property type="entry name" value="Cupredoxins"/>
    <property type="match status" value="3"/>
</dbReference>
<evidence type="ECO:0000256" key="2">
    <source>
        <dbReference type="ARBA" id="ARBA00001935"/>
    </source>
</evidence>
<dbReference type="Proteomes" id="UP000054485">
    <property type="component" value="Unassembled WGS sequence"/>
</dbReference>
<dbReference type="InterPro" id="IPR002355">
    <property type="entry name" value="Cu_oxidase_Cu_BS"/>
</dbReference>
<evidence type="ECO:0000256" key="9">
    <source>
        <dbReference type="ARBA" id="ARBA00023008"/>
    </source>
</evidence>
<dbReference type="InterPro" id="IPR045087">
    <property type="entry name" value="Cu-oxidase_fam"/>
</dbReference>
<dbReference type="InParanoid" id="A0A0D0B8C2"/>
<sequence length="530" mass="58600">MAMARFRFVSTLFLAALAPLCAALNAELVITNSVVAPDGYPINAIVVNGQTPGPVLSAMKGERFQVNVTDMLVDESMNKSTSIHWHGINQYGSAEMDGASMVSQCPIATEHSFVYDFTPVNQSGSFWYHSHFQLQYCEGLRGALVIYDPLDPYKDLFDIDNASTIITLMDWYHVNAYDVAFTDTPASTLINGVGRYLEGPPVPLSIVTVMPGKRYRIRLMNMACKPNFVFTIDSHVFTVIEADSEYTTPLVVDAIQIFAGQRYSFILNADQPVDNYWIHALPNYDTTFAGGLNSAILRYDGAPNSEPVYRNWTASNPLMEYNLHPLVDPAAPGAAESGGADVSINLESVWDDNMRFLINGYSYTSPSTPILLQILNGNVNASELSPNGSVYTLPPNKTIELSVPGGQPEGPHPFHLHGHTFSVVRSAGSDVYNYDNPVRRDTTSNGISGDNVTIRFRTDNPGPWFFHCHIDFHMEQGMAVVFAEDTNGTASALNVTSTWKQLCTTYDALSPTERIVQQHRRRHTKHQIGH</sequence>
<keyword evidence="7" id="KW-0479">Metal-binding</keyword>
<dbReference type="AlphaFoldDB" id="A0A0D0B8C2"/>
<dbReference type="InterPro" id="IPR033138">
    <property type="entry name" value="Cu_oxidase_CS"/>
</dbReference>
<comment type="subcellular location">
    <subcellularLocation>
        <location evidence="3">Secreted</location>
    </subcellularLocation>
</comment>
<dbReference type="FunFam" id="2.60.40.420:FF:000045">
    <property type="entry name" value="Laccase 2"/>
    <property type="match status" value="1"/>
</dbReference>
<evidence type="ECO:0000259" key="15">
    <source>
        <dbReference type="Pfam" id="PF07732"/>
    </source>
</evidence>
<keyword evidence="10" id="KW-1015">Disulfide bond</keyword>
<evidence type="ECO:0000256" key="10">
    <source>
        <dbReference type="ARBA" id="ARBA00023157"/>
    </source>
</evidence>
<reference evidence="16 17" key="1">
    <citation type="submission" date="2014-04" db="EMBL/GenBank/DDBJ databases">
        <authorList>
            <consortium name="DOE Joint Genome Institute"/>
            <person name="Kuo A."/>
            <person name="Ruytinx J."/>
            <person name="Rineau F."/>
            <person name="Colpaert J."/>
            <person name="Kohler A."/>
            <person name="Nagy L.G."/>
            <person name="Floudas D."/>
            <person name="Copeland A."/>
            <person name="Barry K.W."/>
            <person name="Cichocki N."/>
            <person name="Veneault-Fourrey C."/>
            <person name="LaButti K."/>
            <person name="Lindquist E.A."/>
            <person name="Lipzen A."/>
            <person name="Lundell T."/>
            <person name="Morin E."/>
            <person name="Murat C."/>
            <person name="Sun H."/>
            <person name="Tunlid A."/>
            <person name="Henrissat B."/>
            <person name="Grigoriev I.V."/>
            <person name="Hibbett D.S."/>
            <person name="Martin F."/>
            <person name="Nordberg H.P."/>
            <person name="Cantor M.N."/>
            <person name="Hua S.X."/>
        </authorList>
    </citation>
    <scope>NUCLEOTIDE SEQUENCE [LARGE SCALE GENOMIC DNA]</scope>
    <source>
        <strain evidence="16 17">UH-Slu-Lm8-n1</strain>
    </source>
</reference>
<proteinExistence type="inferred from homology"/>
<dbReference type="PROSITE" id="PS00079">
    <property type="entry name" value="MULTICOPPER_OXIDASE1"/>
    <property type="match status" value="2"/>
</dbReference>
<protein>
    <recommendedName>
        <fullName evidence="5">laccase</fullName>
        <ecNumber evidence="5">1.10.3.2</ecNumber>
    </recommendedName>
</protein>
<keyword evidence="9" id="KW-0186">Copper</keyword>
<dbReference type="CDD" id="cd13903">
    <property type="entry name" value="CuRO_3_Tv-LCC_like"/>
    <property type="match status" value="1"/>
</dbReference>
<dbReference type="PROSITE" id="PS00080">
    <property type="entry name" value="MULTICOPPER_OXIDASE2"/>
    <property type="match status" value="1"/>
</dbReference>
<evidence type="ECO:0000256" key="5">
    <source>
        <dbReference type="ARBA" id="ARBA00012297"/>
    </source>
</evidence>
<dbReference type="STRING" id="930992.A0A0D0B8C2"/>
<dbReference type="OrthoDB" id="2121828at2759"/>
<dbReference type="Pfam" id="PF07731">
    <property type="entry name" value="Cu-oxidase_2"/>
    <property type="match status" value="1"/>
</dbReference>
<accession>A0A0D0B8C2</accession>
<dbReference type="HOGENOM" id="CLU_006504_2_1_1"/>
<evidence type="ECO:0000259" key="14">
    <source>
        <dbReference type="Pfam" id="PF07731"/>
    </source>
</evidence>
<evidence type="ECO:0000313" key="17">
    <source>
        <dbReference type="Proteomes" id="UP000054485"/>
    </source>
</evidence>
<dbReference type="GO" id="GO:0005507">
    <property type="term" value="F:copper ion binding"/>
    <property type="evidence" value="ECO:0007669"/>
    <property type="project" value="InterPro"/>
</dbReference>
<evidence type="ECO:0000256" key="1">
    <source>
        <dbReference type="ARBA" id="ARBA00000349"/>
    </source>
</evidence>
<dbReference type="PANTHER" id="PTHR11709">
    <property type="entry name" value="MULTI-COPPER OXIDASE"/>
    <property type="match status" value="1"/>
</dbReference>
<dbReference type="InterPro" id="IPR008972">
    <property type="entry name" value="Cupredoxin"/>
</dbReference>
<comment type="cofactor">
    <cofactor evidence="2">
        <name>Cu cation</name>
        <dbReference type="ChEBI" id="CHEBI:23378"/>
    </cofactor>
</comment>
<dbReference type="Pfam" id="PF00394">
    <property type="entry name" value="Cu-oxidase"/>
    <property type="match status" value="1"/>
</dbReference>
<keyword evidence="12" id="KW-0732">Signal</keyword>
<keyword evidence="17" id="KW-1185">Reference proteome</keyword>
<organism evidence="16 17">
    <name type="scientific">Suillus luteus UH-Slu-Lm8-n1</name>
    <dbReference type="NCBI Taxonomy" id="930992"/>
    <lineage>
        <taxon>Eukaryota</taxon>
        <taxon>Fungi</taxon>
        <taxon>Dikarya</taxon>
        <taxon>Basidiomycota</taxon>
        <taxon>Agaricomycotina</taxon>
        <taxon>Agaricomycetes</taxon>
        <taxon>Agaricomycetidae</taxon>
        <taxon>Boletales</taxon>
        <taxon>Suillineae</taxon>
        <taxon>Suillaceae</taxon>
        <taxon>Suillus</taxon>
    </lineage>
</organism>
<evidence type="ECO:0000259" key="13">
    <source>
        <dbReference type="Pfam" id="PF00394"/>
    </source>
</evidence>
<dbReference type="Gene3D" id="2.60.40.420">
    <property type="entry name" value="Cupredoxins - blue copper proteins"/>
    <property type="match status" value="3"/>
</dbReference>
<feature type="signal peptide" evidence="12">
    <location>
        <begin position="1"/>
        <end position="23"/>
    </location>
</feature>
<dbReference type="GO" id="GO:0005576">
    <property type="term" value="C:extracellular region"/>
    <property type="evidence" value="ECO:0007669"/>
    <property type="project" value="UniProtKB-SubCell"/>
</dbReference>
<feature type="domain" description="Plastocyanin-like" evidence="14">
    <location>
        <begin position="363"/>
        <end position="486"/>
    </location>
</feature>
<dbReference type="EMBL" id="KN835233">
    <property type="protein sequence ID" value="KIK42637.1"/>
    <property type="molecule type" value="Genomic_DNA"/>
</dbReference>
<evidence type="ECO:0000256" key="4">
    <source>
        <dbReference type="ARBA" id="ARBA00010609"/>
    </source>
</evidence>
<evidence type="ECO:0000256" key="6">
    <source>
        <dbReference type="ARBA" id="ARBA00022525"/>
    </source>
</evidence>
<dbReference type="PANTHER" id="PTHR11709:SF394">
    <property type="entry name" value="FI03373P-RELATED"/>
    <property type="match status" value="1"/>
</dbReference>
<keyword evidence="6" id="KW-0964">Secreted</keyword>
<dbReference type="GO" id="GO:0052716">
    <property type="term" value="F:hydroquinone:oxygen oxidoreductase activity"/>
    <property type="evidence" value="ECO:0007669"/>
    <property type="project" value="UniProtKB-EC"/>
</dbReference>
<dbReference type="Pfam" id="PF07732">
    <property type="entry name" value="Cu-oxidase_3"/>
    <property type="match status" value="1"/>
</dbReference>
<dbReference type="InterPro" id="IPR011707">
    <property type="entry name" value="Cu-oxidase-like_N"/>
</dbReference>
<comment type="similarity">
    <text evidence="4">Belongs to the multicopper oxidase family.</text>
</comment>
<evidence type="ECO:0000256" key="12">
    <source>
        <dbReference type="SAM" id="SignalP"/>
    </source>
</evidence>
<evidence type="ECO:0000256" key="3">
    <source>
        <dbReference type="ARBA" id="ARBA00004613"/>
    </source>
</evidence>
<name>A0A0D0B8C2_9AGAM</name>
<dbReference type="InterPro" id="IPR011706">
    <property type="entry name" value="Cu-oxidase_C"/>
</dbReference>
<feature type="domain" description="Plastocyanin-like" evidence="15">
    <location>
        <begin position="31"/>
        <end position="149"/>
    </location>
</feature>
<evidence type="ECO:0000256" key="7">
    <source>
        <dbReference type="ARBA" id="ARBA00022723"/>
    </source>
</evidence>
<gene>
    <name evidence="16" type="ORF">CY34DRAFT_134086</name>
</gene>
<evidence type="ECO:0000313" key="16">
    <source>
        <dbReference type="EMBL" id="KIK42637.1"/>
    </source>
</evidence>
<keyword evidence="11" id="KW-0325">Glycoprotein</keyword>
<reference evidence="17" key="2">
    <citation type="submission" date="2015-01" db="EMBL/GenBank/DDBJ databases">
        <title>Evolutionary Origins and Diversification of the Mycorrhizal Mutualists.</title>
        <authorList>
            <consortium name="DOE Joint Genome Institute"/>
            <consortium name="Mycorrhizal Genomics Consortium"/>
            <person name="Kohler A."/>
            <person name="Kuo A."/>
            <person name="Nagy L.G."/>
            <person name="Floudas D."/>
            <person name="Copeland A."/>
            <person name="Barry K.W."/>
            <person name="Cichocki N."/>
            <person name="Veneault-Fourrey C."/>
            <person name="LaButti K."/>
            <person name="Lindquist E.A."/>
            <person name="Lipzen A."/>
            <person name="Lundell T."/>
            <person name="Morin E."/>
            <person name="Murat C."/>
            <person name="Riley R."/>
            <person name="Ohm R."/>
            <person name="Sun H."/>
            <person name="Tunlid A."/>
            <person name="Henrissat B."/>
            <person name="Grigoriev I.V."/>
            <person name="Hibbett D.S."/>
            <person name="Martin F."/>
        </authorList>
    </citation>
    <scope>NUCLEOTIDE SEQUENCE [LARGE SCALE GENOMIC DNA]</scope>
    <source>
        <strain evidence="17">UH-Slu-Lm8-n1</strain>
    </source>
</reference>
<keyword evidence="8" id="KW-0560">Oxidoreductase</keyword>
<dbReference type="InterPro" id="IPR001117">
    <property type="entry name" value="Cu-oxidase_2nd"/>
</dbReference>
<dbReference type="EC" id="1.10.3.2" evidence="5"/>
<evidence type="ECO:0000256" key="8">
    <source>
        <dbReference type="ARBA" id="ARBA00023002"/>
    </source>
</evidence>
<feature type="chain" id="PRO_5002207599" description="laccase" evidence="12">
    <location>
        <begin position="24"/>
        <end position="530"/>
    </location>
</feature>